<evidence type="ECO:0000313" key="2">
    <source>
        <dbReference type="Proteomes" id="UP000325780"/>
    </source>
</evidence>
<dbReference type="OrthoDB" id="3886018at2759"/>
<dbReference type="EMBL" id="ML742143">
    <property type="protein sequence ID" value="KAE8148886.1"/>
    <property type="molecule type" value="Genomic_DNA"/>
</dbReference>
<organism evidence="1 2">
    <name type="scientific">Aspergillus avenaceus</name>
    <dbReference type="NCBI Taxonomy" id="36643"/>
    <lineage>
        <taxon>Eukaryota</taxon>
        <taxon>Fungi</taxon>
        <taxon>Dikarya</taxon>
        <taxon>Ascomycota</taxon>
        <taxon>Pezizomycotina</taxon>
        <taxon>Eurotiomycetes</taxon>
        <taxon>Eurotiomycetidae</taxon>
        <taxon>Eurotiales</taxon>
        <taxon>Aspergillaceae</taxon>
        <taxon>Aspergillus</taxon>
        <taxon>Aspergillus subgen. Circumdati</taxon>
    </lineage>
</organism>
<evidence type="ECO:0008006" key="3">
    <source>
        <dbReference type="Google" id="ProtNLM"/>
    </source>
</evidence>
<reference evidence="1 2" key="1">
    <citation type="submission" date="2019-04" db="EMBL/GenBank/DDBJ databases">
        <title>Friends and foes A comparative genomics study of 23 Aspergillus species from section Flavi.</title>
        <authorList>
            <consortium name="DOE Joint Genome Institute"/>
            <person name="Kjaerbolling I."/>
            <person name="Vesth T."/>
            <person name="Frisvad J.C."/>
            <person name="Nybo J.L."/>
            <person name="Theobald S."/>
            <person name="Kildgaard S."/>
            <person name="Isbrandt T."/>
            <person name="Kuo A."/>
            <person name="Sato A."/>
            <person name="Lyhne E.K."/>
            <person name="Kogle M.E."/>
            <person name="Wiebenga A."/>
            <person name="Kun R.S."/>
            <person name="Lubbers R.J."/>
            <person name="Makela M.R."/>
            <person name="Barry K."/>
            <person name="Chovatia M."/>
            <person name="Clum A."/>
            <person name="Daum C."/>
            <person name="Haridas S."/>
            <person name="He G."/>
            <person name="LaButti K."/>
            <person name="Lipzen A."/>
            <person name="Mondo S."/>
            <person name="Riley R."/>
            <person name="Salamov A."/>
            <person name="Simmons B.A."/>
            <person name="Magnuson J.K."/>
            <person name="Henrissat B."/>
            <person name="Mortensen U.H."/>
            <person name="Larsen T.O."/>
            <person name="Devries R.P."/>
            <person name="Grigoriev I.V."/>
            <person name="Machida M."/>
            <person name="Baker S.E."/>
            <person name="Andersen M.R."/>
        </authorList>
    </citation>
    <scope>NUCLEOTIDE SEQUENCE [LARGE SCALE GENOMIC DNA]</scope>
    <source>
        <strain evidence="1 2">IBT 18842</strain>
    </source>
</reference>
<gene>
    <name evidence="1" type="ORF">BDV25DRAFT_141373</name>
</gene>
<name>A0A5N6TR94_ASPAV</name>
<dbReference type="AlphaFoldDB" id="A0A5N6TR94"/>
<protein>
    <recommendedName>
        <fullName evidence="3">F-box domain-containing protein</fullName>
    </recommendedName>
</protein>
<accession>A0A5N6TR94</accession>
<dbReference type="Proteomes" id="UP000325780">
    <property type="component" value="Unassembled WGS sequence"/>
</dbReference>
<sequence length="161" mass="18831">MPLNLLPTDMLNTISIHLDFQDILALRQTALDLYWKTNSLTLDFNKTIEITARHLRDLVTFTQPSRIGCFLTNLSITNDQRETKREIENLDLLVLAFKNIRADGGLKALILFTQEERKLHWELAEYRYDRGFTMANPEKHEWRRKRGLQYGPPSSLSKLTV</sequence>
<keyword evidence="2" id="KW-1185">Reference proteome</keyword>
<evidence type="ECO:0000313" key="1">
    <source>
        <dbReference type="EMBL" id="KAE8148886.1"/>
    </source>
</evidence>
<proteinExistence type="predicted"/>